<name>A0A0E9X5P2_ANGAN</name>
<protein>
    <submittedName>
        <fullName evidence="1">Uncharacterized protein</fullName>
    </submittedName>
</protein>
<sequence>MTYLALSSLQQTSASYLRARQTTAEETTTDLEHKANTDCGASACPILEFSKTSTDGRTPKHSLGMVEMKLHVVACESVRQRKTGRKERGGYIFGGFGAGV</sequence>
<organism evidence="1">
    <name type="scientific">Anguilla anguilla</name>
    <name type="common">European freshwater eel</name>
    <name type="synonym">Muraena anguilla</name>
    <dbReference type="NCBI Taxonomy" id="7936"/>
    <lineage>
        <taxon>Eukaryota</taxon>
        <taxon>Metazoa</taxon>
        <taxon>Chordata</taxon>
        <taxon>Craniata</taxon>
        <taxon>Vertebrata</taxon>
        <taxon>Euteleostomi</taxon>
        <taxon>Actinopterygii</taxon>
        <taxon>Neopterygii</taxon>
        <taxon>Teleostei</taxon>
        <taxon>Anguilliformes</taxon>
        <taxon>Anguillidae</taxon>
        <taxon>Anguilla</taxon>
    </lineage>
</organism>
<dbReference type="EMBL" id="GBXM01011372">
    <property type="protein sequence ID" value="JAH97205.1"/>
    <property type="molecule type" value="Transcribed_RNA"/>
</dbReference>
<reference evidence="1" key="1">
    <citation type="submission" date="2014-11" db="EMBL/GenBank/DDBJ databases">
        <authorList>
            <person name="Amaro Gonzalez C."/>
        </authorList>
    </citation>
    <scope>NUCLEOTIDE SEQUENCE</scope>
</reference>
<dbReference type="AlphaFoldDB" id="A0A0E9X5P2"/>
<reference evidence="1" key="2">
    <citation type="journal article" date="2015" name="Fish Shellfish Immunol.">
        <title>Early steps in the European eel (Anguilla anguilla)-Vibrio vulnificus interaction in the gills: Role of the RtxA13 toxin.</title>
        <authorList>
            <person name="Callol A."/>
            <person name="Pajuelo D."/>
            <person name="Ebbesson L."/>
            <person name="Teles M."/>
            <person name="MacKenzie S."/>
            <person name="Amaro C."/>
        </authorList>
    </citation>
    <scope>NUCLEOTIDE SEQUENCE</scope>
</reference>
<proteinExistence type="predicted"/>
<accession>A0A0E9X5P2</accession>
<evidence type="ECO:0000313" key="1">
    <source>
        <dbReference type="EMBL" id="JAH97205.1"/>
    </source>
</evidence>